<proteinExistence type="predicted"/>
<dbReference type="Proteomes" id="UP000765509">
    <property type="component" value="Unassembled WGS sequence"/>
</dbReference>
<name>A0A9Q3D557_9BASI</name>
<protein>
    <submittedName>
        <fullName evidence="1">Uncharacterized protein</fullName>
    </submittedName>
</protein>
<dbReference type="AlphaFoldDB" id="A0A9Q3D557"/>
<evidence type="ECO:0000313" key="2">
    <source>
        <dbReference type="Proteomes" id="UP000765509"/>
    </source>
</evidence>
<reference evidence="1" key="1">
    <citation type="submission" date="2021-03" db="EMBL/GenBank/DDBJ databases">
        <title>Draft genome sequence of rust myrtle Austropuccinia psidii MF-1, a brazilian biotype.</title>
        <authorList>
            <person name="Quecine M.C."/>
            <person name="Pachon D.M.R."/>
            <person name="Bonatelli M.L."/>
            <person name="Correr F.H."/>
            <person name="Franceschini L.M."/>
            <person name="Leite T.F."/>
            <person name="Margarido G.R.A."/>
            <person name="Almeida C.A."/>
            <person name="Ferrarezi J.A."/>
            <person name="Labate C.A."/>
        </authorList>
    </citation>
    <scope>NUCLEOTIDE SEQUENCE</scope>
    <source>
        <strain evidence="1">MF-1</strain>
    </source>
</reference>
<comment type="caution">
    <text evidence="1">The sequence shown here is derived from an EMBL/GenBank/DDBJ whole genome shotgun (WGS) entry which is preliminary data.</text>
</comment>
<keyword evidence="2" id="KW-1185">Reference proteome</keyword>
<gene>
    <name evidence="1" type="ORF">O181_034278</name>
</gene>
<dbReference type="EMBL" id="AVOT02012639">
    <property type="protein sequence ID" value="MBW0494563.1"/>
    <property type="molecule type" value="Genomic_DNA"/>
</dbReference>
<evidence type="ECO:0000313" key="1">
    <source>
        <dbReference type="EMBL" id="MBW0494563.1"/>
    </source>
</evidence>
<sequence>MRFQHCPPISVLTTPYTSTPLPHLLLGLQSLRSCGALKLCLRRCPHPPYASSHLPLTILTLVECLPDMPPTPLNTLVLVQCPTDLPPTPPTLA</sequence>
<accession>A0A9Q3D557</accession>
<organism evidence="1 2">
    <name type="scientific">Austropuccinia psidii MF-1</name>
    <dbReference type="NCBI Taxonomy" id="1389203"/>
    <lineage>
        <taxon>Eukaryota</taxon>
        <taxon>Fungi</taxon>
        <taxon>Dikarya</taxon>
        <taxon>Basidiomycota</taxon>
        <taxon>Pucciniomycotina</taxon>
        <taxon>Pucciniomycetes</taxon>
        <taxon>Pucciniales</taxon>
        <taxon>Sphaerophragmiaceae</taxon>
        <taxon>Austropuccinia</taxon>
    </lineage>
</organism>